<proteinExistence type="predicted"/>
<dbReference type="Proteomes" id="UP000509448">
    <property type="component" value="Chromosome"/>
</dbReference>
<name>A0A4P2VNI8_9ARCH</name>
<dbReference type="KEGG" id="ccai:NAS2_1119"/>
<evidence type="ECO:0000313" key="2">
    <source>
        <dbReference type="Proteomes" id="UP000509448"/>
    </source>
</evidence>
<gene>
    <name evidence="1" type="ORF">NAS2_1119</name>
</gene>
<reference evidence="1 2" key="1">
    <citation type="journal article" date="2019" name="ISME J.">
        <title>Isolation and characterization of a thermophilic sulfur- and iron-reducing thaumarchaeote from a terrestrial acidic hot spring.</title>
        <authorList>
            <person name="Kato S."/>
            <person name="Itoh T."/>
            <person name="Yuki M."/>
            <person name="Nagamori M."/>
            <person name="Ohnishi M."/>
            <person name="Uematsu K."/>
            <person name="Suzuki K."/>
            <person name="Takashina T."/>
            <person name="Ohkuma M."/>
        </authorList>
    </citation>
    <scope>NUCLEOTIDE SEQUENCE [LARGE SCALE GENOMIC DNA]</scope>
    <source>
        <strain evidence="1 2">NAS-02</strain>
    </source>
</reference>
<evidence type="ECO:0000313" key="1">
    <source>
        <dbReference type="EMBL" id="BBE42508.1"/>
    </source>
</evidence>
<keyword evidence="2" id="KW-1185">Reference proteome</keyword>
<dbReference type="AlphaFoldDB" id="A0A4P2VNI8"/>
<dbReference type="EMBL" id="AP018732">
    <property type="protein sequence ID" value="BBE42508.1"/>
    <property type="molecule type" value="Genomic_DNA"/>
</dbReference>
<sequence length="189" mass="21156">MATADGRAFYVFVSLLKELGVPFSAHLPWEQFQASLVLTTRREMSPRGNVLYYEELTGDRVIDSAMILSSTSRGRDELLIGVDPGHRIGVVVHYRGVLVHEGVYRDPGDVASLLRRLLALSAKVRIIRLGFGNPEMARAIIHESRDILGGEYVLELVDERNTTGGGMRLRRDVEAALRISRRRGRFAEP</sequence>
<organism evidence="1 2">
    <name type="scientific">Conexivisphaera calida</name>
    <dbReference type="NCBI Taxonomy" id="1874277"/>
    <lineage>
        <taxon>Archaea</taxon>
        <taxon>Nitrososphaerota</taxon>
        <taxon>Conexivisphaeria</taxon>
        <taxon>Conexivisphaerales</taxon>
        <taxon>Conexivisphaeraceae</taxon>
        <taxon>Conexivisphaera</taxon>
    </lineage>
</organism>
<protein>
    <submittedName>
        <fullName evidence="1">Uncharacterized protein</fullName>
    </submittedName>
</protein>
<accession>A0A4P2VNI8</accession>